<evidence type="ECO:0000256" key="1">
    <source>
        <dbReference type="ARBA" id="ARBA00004370"/>
    </source>
</evidence>
<evidence type="ECO:0000259" key="8">
    <source>
        <dbReference type="Pfam" id="PF21305"/>
    </source>
</evidence>
<dbReference type="Gene3D" id="3.30.1370.120">
    <property type="match status" value="1"/>
</dbReference>
<comment type="caution">
    <text evidence="9">The sequence shown here is derived from an EMBL/GenBank/DDBJ whole genome shotgun (WGS) entry which is preliminary data.</text>
</comment>
<evidence type="ECO:0000259" key="7">
    <source>
        <dbReference type="Pfam" id="PF00263"/>
    </source>
</evidence>
<dbReference type="Proteomes" id="UP001272325">
    <property type="component" value="Unassembled WGS sequence"/>
</dbReference>
<sequence length="396" mass="43198">MKRILALALLCLVSRAFAFEANLAGKTLNEFFIISSKVFDKTIIVDPSVNGDLKLYQASGAANFRDVWFSVMRAHNLTYIESGSVIRVDKRNKLTGGNEIVTRTYKLLYLTADDLLEPLRKSLVVQSSVLDVPDVTNVDSIIAGSALMITAPKSMHSDIAEFIDTVDKPLKQVKIRAVIVETVDGDLRDLTVNLAAGAGAIKTAFDGSAIAFLTGSPNLTATSDDFNAFVRWIESNDKTEILSRPEISILHGHSGLISVGQELPIITGSYTTETDGSSKPFQTIERKDVGLSLWVQPMIGLNGDIKLRVKQELSRVDKSVEASDIVTSKRQIDTVLTVKSGQTIALGGMMARDSQTVTMKVPVLGDIPYLGVLFRSESEKTSNRTLDVILYVTQIQ</sequence>
<dbReference type="InterPro" id="IPR001775">
    <property type="entry name" value="GspD/PilQ"/>
</dbReference>
<dbReference type="Pfam" id="PF21305">
    <property type="entry name" value="type_II_gspD_N0"/>
    <property type="match status" value="1"/>
</dbReference>
<feature type="chain" id="PRO_5045332874" evidence="6">
    <location>
        <begin position="19"/>
        <end position="396"/>
    </location>
</feature>
<dbReference type="PRINTS" id="PR01032">
    <property type="entry name" value="PHAGEIV"/>
</dbReference>
<evidence type="ECO:0000256" key="6">
    <source>
        <dbReference type="SAM" id="SignalP"/>
    </source>
</evidence>
<dbReference type="InterPro" id="IPR049371">
    <property type="entry name" value="GspD-like_N0"/>
</dbReference>
<feature type="domain" description="GspD-like N0" evidence="8">
    <location>
        <begin position="24"/>
        <end position="88"/>
    </location>
</feature>
<protein>
    <submittedName>
        <fullName evidence="9">Uncharacterized protein</fullName>
    </submittedName>
</protein>
<dbReference type="InterPro" id="IPR004846">
    <property type="entry name" value="T2SS/T3SS_dom"/>
</dbReference>
<keyword evidence="4" id="KW-0472">Membrane</keyword>
<dbReference type="InterPro" id="IPR004845">
    <property type="entry name" value="T2SS_GspD_CS"/>
</dbReference>
<dbReference type="Pfam" id="PF00263">
    <property type="entry name" value="Secretin"/>
    <property type="match status" value="1"/>
</dbReference>
<dbReference type="EMBL" id="JAWRCN010000001">
    <property type="protein sequence ID" value="MDW6016974.1"/>
    <property type="molecule type" value="Genomic_DNA"/>
</dbReference>
<comment type="similarity">
    <text evidence="5">Belongs to the bacterial secretin family.</text>
</comment>
<gene>
    <name evidence="9" type="ORF">SBW85_04210</name>
</gene>
<evidence type="ECO:0000256" key="5">
    <source>
        <dbReference type="RuleBase" id="RU004003"/>
    </source>
</evidence>
<evidence type="ECO:0000256" key="3">
    <source>
        <dbReference type="ARBA" id="ARBA00022729"/>
    </source>
</evidence>
<keyword evidence="2" id="KW-0812">Transmembrane</keyword>
<dbReference type="InterPro" id="IPR038591">
    <property type="entry name" value="NolW-like_sf"/>
</dbReference>
<evidence type="ECO:0000256" key="4">
    <source>
        <dbReference type="ARBA" id="ARBA00023136"/>
    </source>
</evidence>
<reference evidence="9 10" key="1">
    <citation type="submission" date="2023-11" db="EMBL/GenBank/DDBJ databases">
        <title>Plant-associative lifestyle of Vibrio porteresiae and its evolutionary dynamics.</title>
        <authorList>
            <person name="Rameshkumar N."/>
            <person name="Kirti K."/>
        </authorList>
    </citation>
    <scope>NUCLEOTIDE SEQUENCE [LARGE SCALE GENOMIC DNA]</scope>
    <source>
        <strain evidence="9 10">MSSRF60</strain>
    </source>
</reference>
<keyword evidence="3 6" id="KW-0732">Signal</keyword>
<evidence type="ECO:0000313" key="10">
    <source>
        <dbReference type="Proteomes" id="UP001272325"/>
    </source>
</evidence>
<comment type="subcellular location">
    <subcellularLocation>
        <location evidence="1">Membrane</location>
    </subcellularLocation>
</comment>
<evidence type="ECO:0000313" key="9">
    <source>
        <dbReference type="EMBL" id="MDW6016974.1"/>
    </source>
</evidence>
<proteinExistence type="inferred from homology"/>
<dbReference type="InterPro" id="IPR050810">
    <property type="entry name" value="Bact_Secretion_Sys_Channel"/>
</dbReference>
<dbReference type="PROSITE" id="PS00875">
    <property type="entry name" value="T2SP_D"/>
    <property type="match status" value="1"/>
</dbReference>
<evidence type="ECO:0000256" key="2">
    <source>
        <dbReference type="ARBA" id="ARBA00022692"/>
    </source>
</evidence>
<organism evidence="9 10">
    <name type="scientific">Vibrio plantisponsor</name>
    <dbReference type="NCBI Taxonomy" id="664643"/>
    <lineage>
        <taxon>Bacteria</taxon>
        <taxon>Pseudomonadati</taxon>
        <taxon>Pseudomonadota</taxon>
        <taxon>Gammaproteobacteria</taxon>
        <taxon>Vibrionales</taxon>
        <taxon>Vibrionaceae</taxon>
        <taxon>Vibrio</taxon>
    </lineage>
</organism>
<keyword evidence="10" id="KW-1185">Reference proteome</keyword>
<feature type="signal peptide" evidence="6">
    <location>
        <begin position="1"/>
        <end position="18"/>
    </location>
</feature>
<feature type="domain" description="Type II/III secretion system secretin-like" evidence="7">
    <location>
        <begin position="233"/>
        <end position="390"/>
    </location>
</feature>
<name>A0ABU4IFG0_9VIBR</name>
<dbReference type="PRINTS" id="PR00811">
    <property type="entry name" value="BCTERIALGSPD"/>
</dbReference>
<dbReference type="RefSeq" id="WP_171137918.1">
    <property type="nucleotide sequence ID" value="NZ_AP024893.1"/>
</dbReference>
<accession>A0ABU4IFG0</accession>
<dbReference type="PANTHER" id="PTHR30332:SF24">
    <property type="entry name" value="SECRETIN GSPD-RELATED"/>
    <property type="match status" value="1"/>
</dbReference>
<dbReference type="PANTHER" id="PTHR30332">
    <property type="entry name" value="PROBABLE GENERAL SECRETION PATHWAY PROTEIN D"/>
    <property type="match status" value="1"/>
</dbReference>